<name>A0ABY4BUQ5_9FLAO</name>
<keyword evidence="1" id="KW-0812">Transmembrane</keyword>
<keyword evidence="3" id="KW-1185">Reference proteome</keyword>
<feature type="transmembrane region" description="Helical" evidence="1">
    <location>
        <begin position="62"/>
        <end position="79"/>
    </location>
</feature>
<gene>
    <name evidence="2" type="ORF">MTP09_01950</name>
</gene>
<sequence>MMITLSMDFNYTPVITVLMWLANLTLLIWDWDKLRVLFSEKSHEKIYQTPERISKKWRIGGLVFYVVIIIFLCYGRFFFK</sequence>
<dbReference type="RefSeq" id="WP_243550135.1">
    <property type="nucleotide sequence ID" value="NZ_CP094532.1"/>
</dbReference>
<protein>
    <submittedName>
        <fullName evidence="2">Uncharacterized protein</fullName>
    </submittedName>
</protein>
<keyword evidence="1" id="KW-0472">Membrane</keyword>
<evidence type="ECO:0000313" key="2">
    <source>
        <dbReference type="EMBL" id="UOE41428.1"/>
    </source>
</evidence>
<evidence type="ECO:0000313" key="3">
    <source>
        <dbReference type="Proteomes" id="UP000831460"/>
    </source>
</evidence>
<evidence type="ECO:0000256" key="1">
    <source>
        <dbReference type="SAM" id="Phobius"/>
    </source>
</evidence>
<keyword evidence="1" id="KW-1133">Transmembrane helix</keyword>
<reference evidence="2 3" key="1">
    <citation type="submission" date="2022-03" db="EMBL/GenBank/DDBJ databases">
        <title>Chryseobacterium sp. isolated from particulate matters in swine house.</title>
        <authorList>
            <person name="Won M."/>
            <person name="Kim S.-J."/>
            <person name="Kwon S.-W."/>
        </authorList>
    </citation>
    <scope>NUCLEOTIDE SEQUENCE [LARGE SCALE GENOMIC DNA]</scope>
    <source>
        <strain evidence="2 3">SC2-2</strain>
    </source>
</reference>
<accession>A0ABY4BUQ5</accession>
<feature type="transmembrane region" description="Helical" evidence="1">
    <location>
        <begin position="12"/>
        <end position="31"/>
    </location>
</feature>
<proteinExistence type="predicted"/>
<dbReference type="EMBL" id="CP094532">
    <property type="protein sequence ID" value="UOE41428.1"/>
    <property type="molecule type" value="Genomic_DNA"/>
</dbReference>
<organism evidence="2 3">
    <name type="scientific">Chryseobacterium suipulveris</name>
    <dbReference type="NCBI Taxonomy" id="2929800"/>
    <lineage>
        <taxon>Bacteria</taxon>
        <taxon>Pseudomonadati</taxon>
        <taxon>Bacteroidota</taxon>
        <taxon>Flavobacteriia</taxon>
        <taxon>Flavobacteriales</taxon>
        <taxon>Weeksellaceae</taxon>
        <taxon>Chryseobacterium group</taxon>
        <taxon>Chryseobacterium</taxon>
    </lineage>
</organism>
<dbReference type="Proteomes" id="UP000831460">
    <property type="component" value="Chromosome"/>
</dbReference>